<feature type="compositionally biased region" description="Basic and acidic residues" evidence="5">
    <location>
        <begin position="388"/>
        <end position="405"/>
    </location>
</feature>
<protein>
    <recommendedName>
        <fullName evidence="6">DBF4-type domain-containing protein</fullName>
    </recommendedName>
</protein>
<dbReference type="PANTHER" id="PTHR15375">
    <property type="entry name" value="ACTIVATOR OF S-PHASE KINASE-RELATED"/>
    <property type="match status" value="1"/>
</dbReference>
<dbReference type="GO" id="GO:0008270">
    <property type="term" value="F:zinc ion binding"/>
    <property type="evidence" value="ECO:0007669"/>
    <property type="project" value="UniProtKB-KW"/>
</dbReference>
<evidence type="ECO:0000256" key="1">
    <source>
        <dbReference type="ARBA" id="ARBA00022723"/>
    </source>
</evidence>
<feature type="region of interest" description="Disordered" evidence="5">
    <location>
        <begin position="64"/>
        <end position="107"/>
    </location>
</feature>
<dbReference type="Gene3D" id="3.40.50.10190">
    <property type="entry name" value="BRCT domain"/>
    <property type="match status" value="1"/>
</dbReference>
<sequence length="562" mass="64182">MDSTNYNNNNSNINCQPSKKRPPTNMNSLAATTLDQQRQPLKETSGNIPSPVLKKAKLNKGLSVSGNSILQNKPNLSRPLNTHLAHSNTHNQAQSAESQSQSKANRLEGEAFQQWQRSWRKIMKESVVYFDTQGYDTNNTSHQNELKKAQRALKHVGCTLVPFYDREVTIIVSRRPFDANKEYSTSDIFHDACSLKIKVWDYEKVFRFLKNLGVNESSYKYDDSSKFNKNGDLYNLLKEEKIFGANDRDPNARRDDLHYLEKNYLYAYDLAQNFRPIAVREWHDSPYPKMSNTLDGKCPFIPDSSENLERRQLRRLQKLEASKNYRELLKKATVEIINNVKDGIHYDSSECSGEDLATDCDNNEVCNENEREDESTIIQSSTSSSKRASSEEELRKPSKATKLDFKAPPARLARESSCVQPLNNSNSKFFEVAASGYNGASNSAQMSMDSALNSAAVQGNGLGPTVSQVPSRNINNLKRRIFMKKQRQHSIPEDKEKDLKPGYCENCRVKYNYFEDHINSNRHRNFACDDRHFKDIDKLIATLIESKSFGYVTSNGDYKYAN</sequence>
<dbReference type="InterPro" id="IPR013939">
    <property type="entry name" value="Regulatory_Dfp1/Him1"/>
</dbReference>
<feature type="compositionally biased region" description="Low complexity" evidence="5">
    <location>
        <begin position="92"/>
        <end position="102"/>
    </location>
</feature>
<dbReference type="GO" id="GO:1901987">
    <property type="term" value="P:regulation of cell cycle phase transition"/>
    <property type="evidence" value="ECO:0007669"/>
    <property type="project" value="TreeGrafter"/>
</dbReference>
<dbReference type="Proteomes" id="UP000054251">
    <property type="component" value="Unassembled WGS sequence"/>
</dbReference>
<feature type="compositionally biased region" description="Polar residues" evidence="5">
    <location>
        <begin position="64"/>
        <end position="91"/>
    </location>
</feature>
<dbReference type="AlphaFoldDB" id="A0A0V1PVI4"/>
<organism evidence="7 8">
    <name type="scientific">Debaryomyces fabryi</name>
    <dbReference type="NCBI Taxonomy" id="58627"/>
    <lineage>
        <taxon>Eukaryota</taxon>
        <taxon>Fungi</taxon>
        <taxon>Dikarya</taxon>
        <taxon>Ascomycota</taxon>
        <taxon>Saccharomycotina</taxon>
        <taxon>Pichiomycetes</taxon>
        <taxon>Debaryomycetaceae</taxon>
        <taxon>Debaryomyces</taxon>
    </lineage>
</organism>
<gene>
    <name evidence="7" type="ORF">AC631_04058</name>
</gene>
<evidence type="ECO:0000259" key="6">
    <source>
        <dbReference type="PROSITE" id="PS51265"/>
    </source>
</evidence>
<evidence type="ECO:0000313" key="7">
    <source>
        <dbReference type="EMBL" id="KSA00178.1"/>
    </source>
</evidence>
<keyword evidence="3" id="KW-0862">Zinc</keyword>
<dbReference type="SMART" id="SM00586">
    <property type="entry name" value="ZnF_DBF"/>
    <property type="match status" value="1"/>
</dbReference>
<dbReference type="Pfam" id="PF08630">
    <property type="entry name" value="Dfp1_Him1_M"/>
    <property type="match status" value="1"/>
</dbReference>
<name>A0A0V1PVI4_9ASCO</name>
<reference evidence="7 8" key="1">
    <citation type="submission" date="2015-11" db="EMBL/GenBank/DDBJ databases">
        <title>The genome of Debaryomyces fabryi.</title>
        <authorList>
            <person name="Tafer H."/>
            <person name="Lopandic K."/>
        </authorList>
    </citation>
    <scope>NUCLEOTIDE SEQUENCE [LARGE SCALE GENOMIC DNA]</scope>
    <source>
        <strain evidence="7 8">CBS 789</strain>
    </source>
</reference>
<keyword evidence="8" id="KW-1185">Reference proteome</keyword>
<dbReference type="GeneID" id="26841067"/>
<keyword evidence="2 4" id="KW-0863">Zinc-finger</keyword>
<evidence type="ECO:0000256" key="2">
    <source>
        <dbReference type="ARBA" id="ARBA00022771"/>
    </source>
</evidence>
<dbReference type="InterPro" id="IPR036420">
    <property type="entry name" value="BRCT_dom_sf"/>
</dbReference>
<dbReference type="PROSITE" id="PS51265">
    <property type="entry name" value="ZF_DBF4"/>
    <property type="match status" value="1"/>
</dbReference>
<feature type="compositionally biased region" description="Low complexity" evidence="5">
    <location>
        <begin position="376"/>
        <end position="387"/>
    </location>
</feature>
<dbReference type="InterPro" id="IPR055116">
    <property type="entry name" value="DBF4_BRCT"/>
</dbReference>
<evidence type="ECO:0000256" key="5">
    <source>
        <dbReference type="SAM" id="MobiDB-lite"/>
    </source>
</evidence>
<dbReference type="Gene3D" id="6.10.250.3410">
    <property type="entry name" value="DBF zinc finger"/>
    <property type="match status" value="1"/>
</dbReference>
<dbReference type="GO" id="GO:0010571">
    <property type="term" value="P:positive regulation of nuclear cell cycle DNA replication"/>
    <property type="evidence" value="ECO:0007669"/>
    <property type="project" value="TreeGrafter"/>
</dbReference>
<dbReference type="Pfam" id="PF22437">
    <property type="entry name" value="DBF4_BRCT"/>
    <property type="match status" value="1"/>
</dbReference>
<accession>A0A0V1PVI4</accession>
<dbReference type="PANTHER" id="PTHR15375:SF26">
    <property type="entry name" value="PROTEIN CHIFFON"/>
    <property type="match status" value="1"/>
</dbReference>
<dbReference type="GO" id="GO:0043539">
    <property type="term" value="F:protein serine/threonine kinase activator activity"/>
    <property type="evidence" value="ECO:0007669"/>
    <property type="project" value="TreeGrafter"/>
</dbReference>
<proteinExistence type="predicted"/>
<feature type="compositionally biased region" description="Low complexity" evidence="5">
    <location>
        <begin position="1"/>
        <end position="14"/>
    </location>
</feature>
<dbReference type="GO" id="GO:0003676">
    <property type="term" value="F:nucleic acid binding"/>
    <property type="evidence" value="ECO:0007669"/>
    <property type="project" value="InterPro"/>
</dbReference>
<dbReference type="Pfam" id="PF07535">
    <property type="entry name" value="zf-DBF"/>
    <property type="match status" value="1"/>
</dbReference>
<feature type="domain" description="DBF4-type" evidence="6">
    <location>
        <begin position="497"/>
        <end position="546"/>
    </location>
</feature>
<feature type="region of interest" description="Disordered" evidence="5">
    <location>
        <begin position="368"/>
        <end position="407"/>
    </location>
</feature>
<dbReference type="GO" id="GO:0031431">
    <property type="term" value="C:Dbf4-dependent protein kinase complex"/>
    <property type="evidence" value="ECO:0007669"/>
    <property type="project" value="TreeGrafter"/>
</dbReference>
<dbReference type="OrthoDB" id="21380at2759"/>
<dbReference type="FunFam" id="6.10.250.3410:FF:000001">
    <property type="entry name" value="Protein DBF4 homolog A"/>
    <property type="match status" value="1"/>
</dbReference>
<evidence type="ECO:0000256" key="3">
    <source>
        <dbReference type="ARBA" id="ARBA00022833"/>
    </source>
</evidence>
<dbReference type="InterPro" id="IPR038545">
    <property type="entry name" value="Znf_DBF_sf"/>
</dbReference>
<feature type="region of interest" description="Disordered" evidence="5">
    <location>
        <begin position="1"/>
        <end position="27"/>
    </location>
</feature>
<keyword evidence="1" id="KW-0479">Metal-binding</keyword>
<dbReference type="RefSeq" id="XP_015466280.1">
    <property type="nucleotide sequence ID" value="XM_015612887.1"/>
</dbReference>
<dbReference type="EMBL" id="LMYN01000099">
    <property type="protein sequence ID" value="KSA00178.1"/>
    <property type="molecule type" value="Genomic_DNA"/>
</dbReference>
<evidence type="ECO:0000313" key="8">
    <source>
        <dbReference type="Proteomes" id="UP000054251"/>
    </source>
</evidence>
<comment type="caution">
    <text evidence="7">The sequence shown here is derived from an EMBL/GenBank/DDBJ whole genome shotgun (WGS) entry which is preliminary data.</text>
</comment>
<evidence type="ECO:0000256" key="4">
    <source>
        <dbReference type="PROSITE-ProRule" id="PRU00600"/>
    </source>
</evidence>
<dbReference type="InterPro" id="IPR006572">
    <property type="entry name" value="Znf_DBF"/>
</dbReference>
<dbReference type="InterPro" id="IPR051590">
    <property type="entry name" value="Replication_Regulatory_Kinase"/>
</dbReference>